<keyword evidence="17" id="KW-1185">Reference proteome</keyword>
<dbReference type="InterPro" id="IPR036444">
    <property type="entry name" value="PLipase_A2_dom_sf"/>
</dbReference>
<evidence type="ECO:0000256" key="12">
    <source>
        <dbReference type="ARBA" id="ARBA00023157"/>
    </source>
</evidence>
<evidence type="ECO:0000256" key="8">
    <source>
        <dbReference type="ARBA" id="ARBA00022801"/>
    </source>
</evidence>
<evidence type="ECO:0000256" key="5">
    <source>
        <dbReference type="ARBA" id="ARBA00021721"/>
    </source>
</evidence>
<dbReference type="OrthoDB" id="6512443at2759"/>
<sequence length="165" mass="19055">DTIYTLLNVIPQDIVTYVNQDEMQYFLDLCDNKKEHFMWRPLKSIFNFIDTASHSLVIFPGTKWCGAGDIAKNYDDLGRESKTDMCCRDHDHAYNTIAPYKTEHGLFNFQFFTMTNCLDDCKFYDCLLNVSSLASDAVGTIYFNTLASHCFAYGYPPKCVKHNVY</sequence>
<organism>
    <name type="scientific">Ixodes scapularis</name>
    <name type="common">Black-legged tick</name>
    <name type="synonym">Deer tick</name>
    <dbReference type="NCBI Taxonomy" id="6945"/>
    <lineage>
        <taxon>Eukaryota</taxon>
        <taxon>Metazoa</taxon>
        <taxon>Ecdysozoa</taxon>
        <taxon>Arthropoda</taxon>
        <taxon>Chelicerata</taxon>
        <taxon>Arachnida</taxon>
        <taxon>Acari</taxon>
        <taxon>Parasitiformes</taxon>
        <taxon>Ixodida</taxon>
        <taxon>Ixodoidea</taxon>
        <taxon>Ixodidae</taxon>
        <taxon>Ixodinae</taxon>
        <taxon>Ixodes</taxon>
    </lineage>
</organism>
<evidence type="ECO:0000259" key="14">
    <source>
        <dbReference type="Pfam" id="PF05826"/>
    </source>
</evidence>
<dbReference type="EnsemblMetazoa" id="ISCW014956-RA">
    <property type="protein sequence ID" value="ISCW014956-PA"/>
    <property type="gene ID" value="ISCW014956"/>
</dbReference>
<keyword evidence="12" id="KW-1015">Disulfide bond</keyword>
<dbReference type="InParanoid" id="B7QGM3"/>
<dbReference type="Proteomes" id="UP000001555">
    <property type="component" value="Unassembled WGS sequence"/>
</dbReference>
<evidence type="ECO:0000256" key="13">
    <source>
        <dbReference type="ARBA" id="ARBA00029903"/>
    </source>
</evidence>
<comment type="cofactor">
    <cofactor evidence="2">
        <name>Ca(2+)</name>
        <dbReference type="ChEBI" id="CHEBI:29108"/>
    </cofactor>
</comment>
<name>B7QGM3_IXOSC</name>
<proteinExistence type="predicted"/>
<keyword evidence="7" id="KW-0479">Metal-binding</keyword>
<evidence type="ECO:0000313" key="15">
    <source>
        <dbReference type="EMBL" id="EEC17995.1"/>
    </source>
</evidence>
<dbReference type="GO" id="GO:0005576">
    <property type="term" value="C:extracellular region"/>
    <property type="evidence" value="ECO:0007669"/>
    <property type="project" value="UniProtKB-SubCell"/>
</dbReference>
<dbReference type="SUPFAM" id="SSF48619">
    <property type="entry name" value="Phospholipase A2, PLA2"/>
    <property type="match status" value="1"/>
</dbReference>
<dbReference type="EMBL" id="DS932253">
    <property type="protein sequence ID" value="EEC17995.1"/>
    <property type="molecule type" value="Genomic_DNA"/>
</dbReference>
<evidence type="ECO:0000313" key="17">
    <source>
        <dbReference type="Proteomes" id="UP000001555"/>
    </source>
</evidence>
<evidence type="ECO:0000256" key="9">
    <source>
        <dbReference type="ARBA" id="ARBA00022837"/>
    </source>
</evidence>
<evidence type="ECO:0000256" key="1">
    <source>
        <dbReference type="ARBA" id="ARBA00001604"/>
    </source>
</evidence>
<feature type="non-terminal residue" evidence="15">
    <location>
        <position position="1"/>
    </location>
</feature>
<dbReference type="VEuPathDB" id="VectorBase:ISCI014956"/>
<feature type="non-terminal residue" evidence="15">
    <location>
        <position position="165"/>
    </location>
</feature>
<dbReference type="GO" id="GO:0047498">
    <property type="term" value="F:calcium-dependent phospholipase A2 activity"/>
    <property type="evidence" value="ECO:0000318"/>
    <property type="project" value="GO_Central"/>
</dbReference>
<dbReference type="STRING" id="6945.B7QGM3"/>
<evidence type="ECO:0000256" key="3">
    <source>
        <dbReference type="ARBA" id="ARBA00004613"/>
    </source>
</evidence>
<dbReference type="InterPro" id="IPR016090">
    <property type="entry name" value="PLA2-like_dom"/>
</dbReference>
<evidence type="ECO:0000313" key="16">
    <source>
        <dbReference type="EnsemblMetazoa" id="ISCW014956-PA"/>
    </source>
</evidence>
<keyword evidence="10" id="KW-0442">Lipid degradation</keyword>
<reference evidence="15 17" key="1">
    <citation type="submission" date="2008-03" db="EMBL/GenBank/DDBJ databases">
        <title>Annotation of Ixodes scapularis.</title>
        <authorList>
            <consortium name="Ixodes scapularis Genome Project Consortium"/>
            <person name="Caler E."/>
            <person name="Hannick L.I."/>
            <person name="Bidwell S."/>
            <person name="Joardar V."/>
            <person name="Thiagarajan M."/>
            <person name="Amedeo P."/>
            <person name="Galinsky K.J."/>
            <person name="Schobel S."/>
            <person name="Inman J."/>
            <person name="Hostetler J."/>
            <person name="Miller J."/>
            <person name="Hammond M."/>
            <person name="Megy K."/>
            <person name="Lawson D."/>
            <person name="Kodira C."/>
            <person name="Sutton G."/>
            <person name="Meyer J."/>
            <person name="Hill C.A."/>
            <person name="Birren B."/>
            <person name="Nene V."/>
            <person name="Collins F."/>
            <person name="Alarcon-Chaidez F."/>
            <person name="Wikel S."/>
            <person name="Strausberg R."/>
        </authorList>
    </citation>
    <scope>NUCLEOTIDE SEQUENCE [LARGE SCALE GENOMIC DNA]</scope>
    <source>
        <strain evidence="17">Wikel</strain>
        <strain evidence="15">Wikel colony</strain>
    </source>
</reference>
<dbReference type="GO" id="GO:0050482">
    <property type="term" value="P:arachidonate secretion"/>
    <property type="evidence" value="ECO:0007669"/>
    <property type="project" value="InterPro"/>
</dbReference>
<dbReference type="FunCoup" id="B7QGM3">
    <property type="interactions" value="61"/>
</dbReference>
<dbReference type="FunFam" id="1.20.90.10:FF:000002">
    <property type="entry name" value="Phospholipase A2 group III"/>
    <property type="match status" value="1"/>
</dbReference>
<evidence type="ECO:0000256" key="7">
    <source>
        <dbReference type="ARBA" id="ARBA00022723"/>
    </source>
</evidence>
<dbReference type="AlphaFoldDB" id="B7QGM3"/>
<evidence type="ECO:0000256" key="11">
    <source>
        <dbReference type="ARBA" id="ARBA00023098"/>
    </source>
</evidence>
<evidence type="ECO:0000256" key="2">
    <source>
        <dbReference type="ARBA" id="ARBA00001913"/>
    </source>
</evidence>
<keyword evidence="11" id="KW-0443">Lipid metabolism</keyword>
<gene>
    <name evidence="15" type="ORF">IscW_ISCW014956</name>
</gene>
<dbReference type="PANTHER" id="PTHR12253">
    <property type="entry name" value="RH14732P"/>
    <property type="match status" value="1"/>
</dbReference>
<dbReference type="GO" id="GO:0016042">
    <property type="term" value="P:lipid catabolic process"/>
    <property type="evidence" value="ECO:0007669"/>
    <property type="project" value="UniProtKB-KW"/>
</dbReference>
<feature type="domain" description="Phospholipase A2-like central" evidence="14">
    <location>
        <begin position="58"/>
        <end position="153"/>
    </location>
</feature>
<evidence type="ECO:0000256" key="10">
    <source>
        <dbReference type="ARBA" id="ARBA00022963"/>
    </source>
</evidence>
<dbReference type="EC" id="3.1.1.4" evidence="4"/>
<evidence type="ECO:0000256" key="6">
    <source>
        <dbReference type="ARBA" id="ARBA00022525"/>
    </source>
</evidence>
<evidence type="ECO:0000256" key="4">
    <source>
        <dbReference type="ARBA" id="ARBA00013278"/>
    </source>
</evidence>
<dbReference type="GO" id="GO:0046872">
    <property type="term" value="F:metal ion binding"/>
    <property type="evidence" value="ECO:0007669"/>
    <property type="project" value="UniProtKB-KW"/>
</dbReference>
<dbReference type="VEuPathDB" id="VectorBase:ISCW014956"/>
<comment type="catalytic activity">
    <reaction evidence="1">
        <text>a 1,2-diacyl-sn-glycero-3-phosphocholine + H2O = a 1-acyl-sn-glycero-3-phosphocholine + a fatty acid + H(+)</text>
        <dbReference type="Rhea" id="RHEA:15801"/>
        <dbReference type="ChEBI" id="CHEBI:15377"/>
        <dbReference type="ChEBI" id="CHEBI:15378"/>
        <dbReference type="ChEBI" id="CHEBI:28868"/>
        <dbReference type="ChEBI" id="CHEBI:57643"/>
        <dbReference type="ChEBI" id="CHEBI:58168"/>
        <dbReference type="EC" id="3.1.1.4"/>
    </reaction>
</comment>
<accession>B7QGM3</accession>
<reference evidence="16" key="2">
    <citation type="submission" date="2020-05" db="UniProtKB">
        <authorList>
            <consortium name="EnsemblMetazoa"/>
        </authorList>
    </citation>
    <scope>IDENTIFICATION</scope>
    <source>
        <strain evidence="16">wikel</strain>
    </source>
</reference>
<keyword evidence="9" id="KW-0106">Calcium</keyword>
<dbReference type="GO" id="GO:0006644">
    <property type="term" value="P:phospholipid metabolic process"/>
    <property type="evidence" value="ECO:0007669"/>
    <property type="project" value="InterPro"/>
</dbReference>
<dbReference type="VEuPathDB" id="VectorBase:ISCP_012247"/>
<dbReference type="Gene3D" id="1.20.90.10">
    <property type="entry name" value="Phospholipase A2 domain"/>
    <property type="match status" value="1"/>
</dbReference>
<dbReference type="HOGENOM" id="CLU_081685_0_0_1"/>
<comment type="subcellular location">
    <subcellularLocation>
        <location evidence="3">Secreted</location>
    </subcellularLocation>
</comment>
<dbReference type="EMBL" id="ABJB010407161">
    <property type="status" value="NOT_ANNOTATED_CDS"/>
    <property type="molecule type" value="Genomic_DNA"/>
</dbReference>
<dbReference type="PaxDb" id="6945-B7QGM3"/>
<keyword evidence="6" id="KW-0964">Secreted</keyword>
<dbReference type="Pfam" id="PF05826">
    <property type="entry name" value="Phospholip_A2_2"/>
    <property type="match status" value="1"/>
</dbReference>
<keyword evidence="8 15" id="KW-0378">Hydrolase</keyword>
<protein>
    <recommendedName>
        <fullName evidence="5">Phospholipase A2</fullName>
        <ecNumber evidence="4">3.1.1.4</ecNumber>
    </recommendedName>
    <alternativeName>
        <fullName evidence="13">Phosphatidylcholine 2-acylhydrolase</fullName>
    </alternativeName>
</protein>